<accession>A0A507FGC0</accession>
<name>A0A507FGC0_9FUNG</name>
<reference evidence="1 2" key="1">
    <citation type="journal article" date="2019" name="Sci. Rep.">
        <title>Comparative genomics of chytrid fungi reveal insights into the obligate biotrophic and pathogenic lifestyle of Synchytrium endobioticum.</title>
        <authorList>
            <person name="van de Vossenberg B.T.L.H."/>
            <person name="Warris S."/>
            <person name="Nguyen H.D.T."/>
            <person name="van Gent-Pelzer M.P.E."/>
            <person name="Joly D.L."/>
            <person name="van de Geest H.C."/>
            <person name="Bonants P.J.M."/>
            <person name="Smith D.S."/>
            <person name="Levesque C.A."/>
            <person name="van der Lee T.A.J."/>
        </authorList>
    </citation>
    <scope>NUCLEOTIDE SEQUENCE [LARGE SCALE GENOMIC DNA]</scope>
    <source>
        <strain evidence="1 2">CBS 675.73</strain>
    </source>
</reference>
<comment type="caution">
    <text evidence="1">The sequence shown here is derived from an EMBL/GenBank/DDBJ whole genome shotgun (WGS) entry which is preliminary data.</text>
</comment>
<organism evidence="1 2">
    <name type="scientific">Chytriomyces confervae</name>
    <dbReference type="NCBI Taxonomy" id="246404"/>
    <lineage>
        <taxon>Eukaryota</taxon>
        <taxon>Fungi</taxon>
        <taxon>Fungi incertae sedis</taxon>
        <taxon>Chytridiomycota</taxon>
        <taxon>Chytridiomycota incertae sedis</taxon>
        <taxon>Chytridiomycetes</taxon>
        <taxon>Chytridiales</taxon>
        <taxon>Chytriomycetaceae</taxon>
        <taxon>Chytriomyces</taxon>
    </lineage>
</organism>
<proteinExistence type="predicted"/>
<gene>
    <name evidence="1" type="ORF">CcCBS67573_g03353</name>
</gene>
<dbReference type="EMBL" id="QEAP01000083">
    <property type="protein sequence ID" value="TPX75389.1"/>
    <property type="molecule type" value="Genomic_DNA"/>
</dbReference>
<evidence type="ECO:0000313" key="2">
    <source>
        <dbReference type="Proteomes" id="UP000320333"/>
    </source>
</evidence>
<sequence length="96" mass="10512">MSGAATNAATQSAAKRFGSYLASKEFRTYLMSTVRINGRINFTSRTYPSLIPPSLCLQPELNSSVCSTSGDQLPTGGFLWLRSPTRKSRPNSYLET</sequence>
<protein>
    <submittedName>
        <fullName evidence="1">Uncharacterized protein</fullName>
    </submittedName>
</protein>
<dbReference type="AlphaFoldDB" id="A0A507FGC0"/>
<evidence type="ECO:0000313" key="1">
    <source>
        <dbReference type="EMBL" id="TPX75389.1"/>
    </source>
</evidence>
<keyword evidence="2" id="KW-1185">Reference proteome</keyword>
<dbReference type="Proteomes" id="UP000320333">
    <property type="component" value="Unassembled WGS sequence"/>
</dbReference>
<dbReference type="OrthoDB" id="1697690at2759"/>